<dbReference type="AlphaFoldDB" id="A0A1M7TLH9"/>
<keyword evidence="2" id="KW-0812">Transmembrane</keyword>
<feature type="compositionally biased region" description="Basic and acidic residues" evidence="1">
    <location>
        <begin position="111"/>
        <end position="136"/>
    </location>
</feature>
<evidence type="ECO:0000256" key="1">
    <source>
        <dbReference type="SAM" id="MobiDB-lite"/>
    </source>
</evidence>
<dbReference type="Proteomes" id="UP000184428">
    <property type="component" value="Unassembled WGS sequence"/>
</dbReference>
<feature type="transmembrane region" description="Helical" evidence="2">
    <location>
        <begin position="49"/>
        <end position="68"/>
    </location>
</feature>
<proteinExistence type="predicted"/>
<organism evidence="3 4">
    <name type="scientific">Geodermatophilus obscurus</name>
    <dbReference type="NCBI Taxonomy" id="1861"/>
    <lineage>
        <taxon>Bacteria</taxon>
        <taxon>Bacillati</taxon>
        <taxon>Actinomycetota</taxon>
        <taxon>Actinomycetes</taxon>
        <taxon>Geodermatophilales</taxon>
        <taxon>Geodermatophilaceae</taxon>
        <taxon>Geodermatophilus</taxon>
    </lineage>
</organism>
<evidence type="ECO:0008006" key="5">
    <source>
        <dbReference type="Google" id="ProtNLM"/>
    </source>
</evidence>
<name>A0A1M7TLH9_9ACTN</name>
<accession>A0A1M7TLH9</accession>
<feature type="region of interest" description="Disordered" evidence="1">
    <location>
        <begin position="109"/>
        <end position="136"/>
    </location>
</feature>
<dbReference type="EMBL" id="FRDM01000007">
    <property type="protein sequence ID" value="SHN71592.1"/>
    <property type="molecule type" value="Genomic_DNA"/>
</dbReference>
<dbReference type="RefSeq" id="WP_072917019.1">
    <property type="nucleotide sequence ID" value="NZ_FRDM01000007.1"/>
</dbReference>
<dbReference type="InterPro" id="IPR035197">
    <property type="entry name" value="DUF5313"/>
</dbReference>
<dbReference type="Pfam" id="PF17240">
    <property type="entry name" value="DUF5313"/>
    <property type="match status" value="1"/>
</dbReference>
<gene>
    <name evidence="3" type="ORF">SAMN05660350_01923</name>
</gene>
<evidence type="ECO:0000313" key="4">
    <source>
        <dbReference type="Proteomes" id="UP000184428"/>
    </source>
</evidence>
<keyword evidence="2" id="KW-1133">Transmembrane helix</keyword>
<sequence length="136" mass="15032">MRTLTAARRPTALQWVRYALGGRLPSDLSPWVLADTTEPGWARRHLTRAVVQLLPVLVLCLAVVPVPLVYRLSAAAGGLLMGLVFSSAFMVETTEHRVAKAGYPPGTAARIRAERHEREQVERRSPYRRDGAGSFD</sequence>
<keyword evidence="2" id="KW-0472">Membrane</keyword>
<feature type="transmembrane region" description="Helical" evidence="2">
    <location>
        <begin position="74"/>
        <end position="91"/>
    </location>
</feature>
<evidence type="ECO:0000256" key="2">
    <source>
        <dbReference type="SAM" id="Phobius"/>
    </source>
</evidence>
<reference evidence="3 4" key="1">
    <citation type="submission" date="2016-12" db="EMBL/GenBank/DDBJ databases">
        <authorList>
            <person name="Song W.-J."/>
            <person name="Kurnit D.M."/>
        </authorList>
    </citation>
    <scope>NUCLEOTIDE SEQUENCE [LARGE SCALE GENOMIC DNA]</scope>
    <source>
        <strain evidence="3 4">DSM 43162</strain>
    </source>
</reference>
<protein>
    <recommendedName>
        <fullName evidence="5">DUF5313 domain-containing protein</fullName>
    </recommendedName>
</protein>
<evidence type="ECO:0000313" key="3">
    <source>
        <dbReference type="EMBL" id="SHN71592.1"/>
    </source>
</evidence>